<organism evidence="3 4">
    <name type="scientific">Staphylococcus condimenti</name>
    <dbReference type="NCBI Taxonomy" id="70255"/>
    <lineage>
        <taxon>Bacteria</taxon>
        <taxon>Bacillati</taxon>
        <taxon>Bacillota</taxon>
        <taxon>Bacilli</taxon>
        <taxon>Bacillales</taxon>
        <taxon>Staphylococcaceae</taxon>
        <taxon>Staphylococcus</taxon>
    </lineage>
</organism>
<gene>
    <name evidence="3" type="ORF">EIG99_12525</name>
</gene>
<keyword evidence="2" id="KW-0732">Signal</keyword>
<evidence type="ECO:0008006" key="5">
    <source>
        <dbReference type="Google" id="ProtNLM"/>
    </source>
</evidence>
<comment type="caution">
    <text evidence="3">The sequence shown here is derived from an EMBL/GenBank/DDBJ whole genome shotgun (WGS) entry which is preliminary data.</text>
</comment>
<evidence type="ECO:0000313" key="3">
    <source>
        <dbReference type="EMBL" id="RZI00090.1"/>
    </source>
</evidence>
<proteinExistence type="predicted"/>
<evidence type="ECO:0000313" key="4">
    <source>
        <dbReference type="Proteomes" id="UP000293854"/>
    </source>
</evidence>
<name>A0A4Q7CJC0_9STAP</name>
<protein>
    <recommendedName>
        <fullName evidence="5">Lipoprotein</fullName>
    </recommendedName>
</protein>
<dbReference type="RefSeq" id="WP_070703978.1">
    <property type="nucleotide sequence ID" value="NZ_CP018776.1"/>
</dbReference>
<reference evidence="3 4" key="1">
    <citation type="submission" date="2018-11" db="EMBL/GenBank/DDBJ databases">
        <title>Genomic profiling of Staphylococcus species from a Poultry farm system in KwaZulu-Natal, South Africa.</title>
        <authorList>
            <person name="Amoako D.G."/>
            <person name="Somboro A.M."/>
            <person name="Abia A.L.K."/>
            <person name="Bester L.A."/>
            <person name="Essack S.Y."/>
        </authorList>
    </citation>
    <scope>NUCLEOTIDE SEQUENCE [LARGE SCALE GENOMIC DNA]</scope>
    <source>
        <strain evidence="3 4">SA11</strain>
    </source>
</reference>
<evidence type="ECO:0000256" key="2">
    <source>
        <dbReference type="SAM" id="SignalP"/>
    </source>
</evidence>
<sequence>MKKLIWLFLVSLIVLAGCGEKGKEHSQENKKPEIKKYSYHPIGTEEEVKDKAAKVRDEKRNGKFDSSKYYDDYEYGQIFQREAQPLTDTNSKVHQMVNNLKQNDDRIDEADTKEVKSEIDPALKELKQAMDDRKNRGKEVPPQFKDMDENYFKSVEIFYSSFKDLENVIEHKKQYSKNELIEQSDVFKHNMEVSEKYFRHTTKLIEAASQSY</sequence>
<dbReference type="PROSITE" id="PS51257">
    <property type="entry name" value="PROKAR_LIPOPROTEIN"/>
    <property type="match status" value="1"/>
</dbReference>
<accession>A0A4Q7CJC0</accession>
<feature type="chain" id="PRO_5039413017" description="Lipoprotein" evidence="2">
    <location>
        <begin position="17"/>
        <end position="212"/>
    </location>
</feature>
<evidence type="ECO:0000256" key="1">
    <source>
        <dbReference type="SAM" id="MobiDB-lite"/>
    </source>
</evidence>
<dbReference type="AlphaFoldDB" id="A0A4Q7CJC0"/>
<feature type="signal peptide" evidence="2">
    <location>
        <begin position="1"/>
        <end position="16"/>
    </location>
</feature>
<feature type="compositionally biased region" description="Basic and acidic residues" evidence="1">
    <location>
        <begin position="21"/>
        <end position="36"/>
    </location>
</feature>
<dbReference type="EMBL" id="RQTE01000344">
    <property type="protein sequence ID" value="RZI00090.1"/>
    <property type="molecule type" value="Genomic_DNA"/>
</dbReference>
<dbReference type="Proteomes" id="UP000293854">
    <property type="component" value="Unassembled WGS sequence"/>
</dbReference>
<feature type="region of interest" description="Disordered" evidence="1">
    <location>
        <begin position="21"/>
        <end position="42"/>
    </location>
</feature>